<reference evidence="8" key="1">
    <citation type="submission" date="2023-05" db="EMBL/GenBank/DDBJ databases">
        <authorList>
            <person name="Zhang X."/>
        </authorList>
    </citation>
    <scope>NUCLEOTIDE SEQUENCE</scope>
    <source>
        <strain evidence="8">BD1B2-1</strain>
    </source>
</reference>
<accession>A0AAE3R4X7</accession>
<dbReference type="Gene3D" id="1.25.40.390">
    <property type="match status" value="1"/>
</dbReference>
<dbReference type="SUPFAM" id="SSF48452">
    <property type="entry name" value="TPR-like"/>
    <property type="match status" value="1"/>
</dbReference>
<feature type="domain" description="SusD-like N-terminal" evidence="7">
    <location>
        <begin position="91"/>
        <end position="234"/>
    </location>
</feature>
<keyword evidence="5" id="KW-0998">Cell outer membrane</keyword>
<comment type="subcellular location">
    <subcellularLocation>
        <location evidence="1">Cell outer membrane</location>
    </subcellularLocation>
</comment>
<dbReference type="AlphaFoldDB" id="A0AAE3R4X7"/>
<proteinExistence type="inferred from homology"/>
<dbReference type="InterPro" id="IPR033985">
    <property type="entry name" value="SusD-like_N"/>
</dbReference>
<dbReference type="PROSITE" id="PS51257">
    <property type="entry name" value="PROKAR_LIPOPROTEIN"/>
    <property type="match status" value="1"/>
</dbReference>
<evidence type="ECO:0000256" key="1">
    <source>
        <dbReference type="ARBA" id="ARBA00004442"/>
    </source>
</evidence>
<evidence type="ECO:0000256" key="3">
    <source>
        <dbReference type="ARBA" id="ARBA00022729"/>
    </source>
</evidence>
<evidence type="ECO:0000259" key="7">
    <source>
        <dbReference type="Pfam" id="PF14322"/>
    </source>
</evidence>
<comment type="similarity">
    <text evidence="2">Belongs to the SusD family.</text>
</comment>
<name>A0AAE3R4X7_9BACT</name>
<keyword evidence="4" id="KW-0472">Membrane</keyword>
<sequence>MKHILIVIGISLILFGMITSCSKEFLDVPVQGQGTTKTDPALAQNLVTGVYNSLLAGEAFGGDGGDTHGISFIAATNIMSDDADKGSTPSDQSALNDIDNFTISPTNTFVAALWNGYYTGISKANQALVALSTASLTDATRNQLMGEVRFIRGYYYFNLVRLFGKVPKVLRVPKDAQDANTDPEFQTRASVDTIYNVIIQDLQFAANNLPLRSNASVGHADKGAAQTLLAKVYMYRKEWQKVFDLTQEVISSGQYDLVADYSTIWRQIGDNNIESVFEIQTGQFNNSDYGIQGYSVWQGPRVGGKGGWTDLGFGFGTPSVNLVNAYEPNDVRKASTIIFIDNSGQHKGTVLFDGFRIPSADSVQNLYYNYKAYHSENSSVETFNGNRDRKQKNVHLLRYAEVLLMNAEAANELGQSNTATTLLNRIRKRAGLQVTNASSQTDVREAIWKERRLELAMEHDRFFDLVRQGRAAQVMQAAGKNFVAGKNELLPVPSLQIALSGGQLDQNNGY</sequence>
<evidence type="ECO:0000256" key="5">
    <source>
        <dbReference type="ARBA" id="ARBA00023237"/>
    </source>
</evidence>
<dbReference type="EMBL" id="JASJOU010000004">
    <property type="protein sequence ID" value="MDJ1501642.1"/>
    <property type="molecule type" value="Genomic_DNA"/>
</dbReference>
<evidence type="ECO:0000256" key="4">
    <source>
        <dbReference type="ARBA" id="ARBA00023136"/>
    </source>
</evidence>
<dbReference type="GO" id="GO:0009279">
    <property type="term" value="C:cell outer membrane"/>
    <property type="evidence" value="ECO:0007669"/>
    <property type="project" value="UniProtKB-SubCell"/>
</dbReference>
<dbReference type="Pfam" id="PF07980">
    <property type="entry name" value="SusD_RagB"/>
    <property type="match status" value="1"/>
</dbReference>
<keyword evidence="9" id="KW-1185">Reference proteome</keyword>
<evidence type="ECO:0000313" key="9">
    <source>
        <dbReference type="Proteomes" id="UP001232063"/>
    </source>
</evidence>
<dbReference type="CDD" id="cd08977">
    <property type="entry name" value="SusD"/>
    <property type="match status" value="1"/>
</dbReference>
<dbReference type="Pfam" id="PF14322">
    <property type="entry name" value="SusD-like_3"/>
    <property type="match status" value="1"/>
</dbReference>
<evidence type="ECO:0000256" key="2">
    <source>
        <dbReference type="ARBA" id="ARBA00006275"/>
    </source>
</evidence>
<dbReference type="InterPro" id="IPR011990">
    <property type="entry name" value="TPR-like_helical_dom_sf"/>
</dbReference>
<dbReference type="Proteomes" id="UP001232063">
    <property type="component" value="Unassembled WGS sequence"/>
</dbReference>
<protein>
    <submittedName>
        <fullName evidence="8">RagB/SusD family nutrient uptake outer membrane protein</fullName>
    </submittedName>
</protein>
<gene>
    <name evidence="8" type="ORF">QNI22_13335</name>
</gene>
<organism evidence="8 9">
    <name type="scientific">Xanthocytophaga agilis</name>
    <dbReference type="NCBI Taxonomy" id="3048010"/>
    <lineage>
        <taxon>Bacteria</taxon>
        <taxon>Pseudomonadati</taxon>
        <taxon>Bacteroidota</taxon>
        <taxon>Cytophagia</taxon>
        <taxon>Cytophagales</taxon>
        <taxon>Rhodocytophagaceae</taxon>
        <taxon>Xanthocytophaga</taxon>
    </lineage>
</organism>
<dbReference type="InterPro" id="IPR012944">
    <property type="entry name" value="SusD_RagB_dom"/>
</dbReference>
<evidence type="ECO:0000259" key="6">
    <source>
        <dbReference type="Pfam" id="PF07980"/>
    </source>
</evidence>
<dbReference type="RefSeq" id="WP_314511191.1">
    <property type="nucleotide sequence ID" value="NZ_JASJOU010000004.1"/>
</dbReference>
<comment type="caution">
    <text evidence="8">The sequence shown here is derived from an EMBL/GenBank/DDBJ whole genome shotgun (WGS) entry which is preliminary data.</text>
</comment>
<feature type="domain" description="RagB/SusD" evidence="6">
    <location>
        <begin position="274"/>
        <end position="485"/>
    </location>
</feature>
<keyword evidence="3" id="KW-0732">Signal</keyword>
<evidence type="ECO:0000313" key="8">
    <source>
        <dbReference type="EMBL" id="MDJ1501642.1"/>
    </source>
</evidence>